<keyword evidence="10" id="KW-0472">Membrane</keyword>
<dbReference type="Gene3D" id="1.10.510.10">
    <property type="entry name" value="Transferase(Phosphotransferase) domain 1"/>
    <property type="match status" value="1"/>
</dbReference>
<comment type="catalytic activity">
    <reaction evidence="7">
        <text>L-threonyl-[protein] + ATP = O-phospho-L-threonyl-[protein] + ADP + H(+)</text>
        <dbReference type="Rhea" id="RHEA:46608"/>
        <dbReference type="Rhea" id="RHEA-COMP:11060"/>
        <dbReference type="Rhea" id="RHEA-COMP:11605"/>
        <dbReference type="ChEBI" id="CHEBI:15378"/>
        <dbReference type="ChEBI" id="CHEBI:30013"/>
        <dbReference type="ChEBI" id="CHEBI:30616"/>
        <dbReference type="ChEBI" id="CHEBI:61977"/>
        <dbReference type="ChEBI" id="CHEBI:456216"/>
        <dbReference type="EC" id="2.7.11.1"/>
    </reaction>
</comment>
<comment type="catalytic activity">
    <reaction evidence="8">
        <text>L-seryl-[protein] + ATP = O-phospho-L-seryl-[protein] + ADP + H(+)</text>
        <dbReference type="Rhea" id="RHEA:17989"/>
        <dbReference type="Rhea" id="RHEA-COMP:9863"/>
        <dbReference type="Rhea" id="RHEA-COMP:11604"/>
        <dbReference type="ChEBI" id="CHEBI:15378"/>
        <dbReference type="ChEBI" id="CHEBI:29999"/>
        <dbReference type="ChEBI" id="CHEBI:30616"/>
        <dbReference type="ChEBI" id="CHEBI:83421"/>
        <dbReference type="ChEBI" id="CHEBI:456216"/>
        <dbReference type="EC" id="2.7.11.1"/>
    </reaction>
</comment>
<dbReference type="AlphaFoldDB" id="A0A9D2S1B6"/>
<evidence type="ECO:0000259" key="12">
    <source>
        <dbReference type="PROSITE" id="PS51178"/>
    </source>
</evidence>
<dbReference type="InterPro" id="IPR000719">
    <property type="entry name" value="Prot_kinase_dom"/>
</dbReference>
<keyword evidence="4" id="KW-0547">Nucleotide-binding</keyword>
<comment type="caution">
    <text evidence="13">The sequence shown here is derived from an EMBL/GenBank/DDBJ whole genome shotgun (WGS) entry which is preliminary data.</text>
</comment>
<dbReference type="Gene3D" id="3.30.200.20">
    <property type="entry name" value="Phosphorylase Kinase, domain 1"/>
    <property type="match status" value="1"/>
</dbReference>
<dbReference type="EC" id="2.7.11.1" evidence="1"/>
<dbReference type="Gene3D" id="3.30.10.20">
    <property type="match status" value="1"/>
</dbReference>
<evidence type="ECO:0000313" key="13">
    <source>
        <dbReference type="EMBL" id="HJB39666.1"/>
    </source>
</evidence>
<feature type="domain" description="PASTA" evidence="12">
    <location>
        <begin position="394"/>
        <end position="461"/>
    </location>
</feature>
<protein>
    <recommendedName>
        <fullName evidence="1">non-specific serine/threonine protein kinase</fullName>
        <ecNumber evidence="1">2.7.11.1</ecNumber>
    </recommendedName>
</protein>
<dbReference type="GO" id="GO:0005524">
    <property type="term" value="F:ATP binding"/>
    <property type="evidence" value="ECO:0007669"/>
    <property type="project" value="UniProtKB-KW"/>
</dbReference>
<dbReference type="SUPFAM" id="SSF56112">
    <property type="entry name" value="Protein kinase-like (PK-like)"/>
    <property type="match status" value="1"/>
</dbReference>
<evidence type="ECO:0000256" key="8">
    <source>
        <dbReference type="ARBA" id="ARBA00048679"/>
    </source>
</evidence>
<keyword evidence="2" id="KW-0723">Serine/threonine-protein kinase</keyword>
<evidence type="ECO:0000256" key="3">
    <source>
        <dbReference type="ARBA" id="ARBA00022679"/>
    </source>
</evidence>
<evidence type="ECO:0000256" key="2">
    <source>
        <dbReference type="ARBA" id="ARBA00022527"/>
    </source>
</evidence>
<keyword evidence="10" id="KW-0812">Transmembrane</keyword>
<dbReference type="SMART" id="SM00220">
    <property type="entry name" value="S_TKc"/>
    <property type="match status" value="1"/>
</dbReference>
<keyword evidence="10" id="KW-1133">Transmembrane helix</keyword>
<feature type="compositionally biased region" description="Pro residues" evidence="9">
    <location>
        <begin position="541"/>
        <end position="550"/>
    </location>
</feature>
<evidence type="ECO:0000256" key="1">
    <source>
        <dbReference type="ARBA" id="ARBA00012513"/>
    </source>
</evidence>
<organism evidence="13 14">
    <name type="scientific">Candidatus Ruthenibacterium avium</name>
    <dbReference type="NCBI Taxonomy" id="2838751"/>
    <lineage>
        <taxon>Bacteria</taxon>
        <taxon>Bacillati</taxon>
        <taxon>Bacillota</taxon>
        <taxon>Clostridia</taxon>
        <taxon>Eubacteriales</taxon>
        <taxon>Oscillospiraceae</taxon>
        <taxon>Ruthenibacterium</taxon>
    </lineage>
</organism>
<evidence type="ECO:0000256" key="7">
    <source>
        <dbReference type="ARBA" id="ARBA00047899"/>
    </source>
</evidence>
<keyword evidence="3" id="KW-0808">Transferase</keyword>
<dbReference type="PROSITE" id="PS51178">
    <property type="entry name" value="PASTA"/>
    <property type="match status" value="1"/>
</dbReference>
<accession>A0A9D2S1B6</accession>
<feature type="transmembrane region" description="Helical" evidence="10">
    <location>
        <begin position="339"/>
        <end position="362"/>
    </location>
</feature>
<dbReference type="Proteomes" id="UP000824209">
    <property type="component" value="Unassembled WGS sequence"/>
</dbReference>
<reference evidence="13" key="1">
    <citation type="journal article" date="2021" name="PeerJ">
        <title>Extensive microbial diversity within the chicken gut microbiome revealed by metagenomics and culture.</title>
        <authorList>
            <person name="Gilroy R."/>
            <person name="Ravi A."/>
            <person name="Getino M."/>
            <person name="Pursley I."/>
            <person name="Horton D.L."/>
            <person name="Alikhan N.F."/>
            <person name="Baker D."/>
            <person name="Gharbi K."/>
            <person name="Hall N."/>
            <person name="Watson M."/>
            <person name="Adriaenssens E.M."/>
            <person name="Foster-Nyarko E."/>
            <person name="Jarju S."/>
            <person name="Secka A."/>
            <person name="Antonio M."/>
            <person name="Oren A."/>
            <person name="Chaudhuri R.R."/>
            <person name="La Ragione R."/>
            <person name="Hildebrand F."/>
            <person name="Pallen M.J."/>
        </authorList>
    </citation>
    <scope>NUCLEOTIDE SEQUENCE</scope>
    <source>
        <strain evidence="13">ChiBcec8-14828</strain>
    </source>
</reference>
<evidence type="ECO:0000256" key="4">
    <source>
        <dbReference type="ARBA" id="ARBA00022741"/>
    </source>
</evidence>
<feature type="region of interest" description="Disordered" evidence="9">
    <location>
        <begin position="367"/>
        <end position="386"/>
    </location>
</feature>
<dbReference type="Pfam" id="PF00069">
    <property type="entry name" value="Pkinase"/>
    <property type="match status" value="1"/>
</dbReference>
<keyword evidence="5" id="KW-0418">Kinase</keyword>
<keyword evidence="6" id="KW-0067">ATP-binding</keyword>
<evidence type="ECO:0000256" key="5">
    <source>
        <dbReference type="ARBA" id="ARBA00022777"/>
    </source>
</evidence>
<name>A0A9D2S1B6_9FIRM</name>
<evidence type="ECO:0000256" key="9">
    <source>
        <dbReference type="SAM" id="MobiDB-lite"/>
    </source>
</evidence>
<evidence type="ECO:0000256" key="10">
    <source>
        <dbReference type="SAM" id="Phobius"/>
    </source>
</evidence>
<proteinExistence type="predicted"/>
<evidence type="ECO:0000313" key="14">
    <source>
        <dbReference type="Proteomes" id="UP000824209"/>
    </source>
</evidence>
<gene>
    <name evidence="13" type="ORF">H9943_04635</name>
</gene>
<dbReference type="PANTHER" id="PTHR43289">
    <property type="entry name" value="MITOGEN-ACTIVATED PROTEIN KINASE KINASE KINASE 20-RELATED"/>
    <property type="match status" value="1"/>
</dbReference>
<dbReference type="PROSITE" id="PS50011">
    <property type="entry name" value="PROTEIN_KINASE_DOM"/>
    <property type="match status" value="1"/>
</dbReference>
<evidence type="ECO:0000259" key="11">
    <source>
        <dbReference type="PROSITE" id="PS50011"/>
    </source>
</evidence>
<feature type="domain" description="Protein kinase" evidence="11">
    <location>
        <begin position="46"/>
        <end position="329"/>
    </location>
</feature>
<evidence type="ECO:0000256" key="6">
    <source>
        <dbReference type="ARBA" id="ARBA00022840"/>
    </source>
</evidence>
<feature type="compositionally biased region" description="Polar residues" evidence="9">
    <location>
        <begin position="586"/>
        <end position="596"/>
    </location>
</feature>
<dbReference type="InterPro" id="IPR005543">
    <property type="entry name" value="PASTA_dom"/>
</dbReference>
<dbReference type="EMBL" id="DWYA01000047">
    <property type="protein sequence ID" value="HJB39666.1"/>
    <property type="molecule type" value="Genomic_DNA"/>
</dbReference>
<sequence>MRQIVCSNCMSRVDIGAQQCPYCGHSFVNTNPAGALPVNTLLAGRYTLAKCLRVDGEGVEYEAIDAQTESRVVVKEYIPFAICAARSADGRVIPKAGREVLYKTTCMDFIELYKTLVSLGQAEGLTAVLDLVEANNTAYAVREADEGLTLMEYLDELRIPLNAQEALTLLSPVVTAVETMHRSGLLHRGISPDTVRITPTGAKLCGYATLGLRTAQSELKPHLADGYAAPEQYSVAEFQGPYTDVYSLGALFYFAVTGRTPLPANLRKMQDNLPAAHTILKQIPGYFSAAIASAMRVASQERTQSAQEFLEELTTPQARQDLKGIRAYLAVLTPRHWKIIIACGIGFLLVMIFSIVAILGSLPDEADSSSSSSSSSTSSSAVSSSSTASQAVPVTNTVTTPTFKGQKYEDIIRNQSYAKDFMFSQEYEYSDSVEAGVVIRQTPLPGEETKTGTMVHLVISQGAKTAKMPAVVNHNVNAVIANLTSLGIQYRLNIVTNNGQYVKDNVVASSIAEGDSVDLQLDVVQLDVAGEVQTPASSSTPTPPSTPTTPPASSSTQQPATDPNTQPTTQPTPDPGTGGGTDTGTSASNAQGQPTA</sequence>
<dbReference type="CDD" id="cd06577">
    <property type="entry name" value="PASTA_pknB"/>
    <property type="match status" value="1"/>
</dbReference>
<dbReference type="InterPro" id="IPR011009">
    <property type="entry name" value="Kinase-like_dom_sf"/>
</dbReference>
<dbReference type="PANTHER" id="PTHR43289:SF34">
    <property type="entry name" value="SERINE_THREONINE-PROTEIN KINASE YBDM-RELATED"/>
    <property type="match status" value="1"/>
</dbReference>
<feature type="compositionally biased region" description="Low complexity" evidence="9">
    <location>
        <begin position="551"/>
        <end position="571"/>
    </location>
</feature>
<dbReference type="SMART" id="SM00740">
    <property type="entry name" value="PASTA"/>
    <property type="match status" value="2"/>
</dbReference>
<dbReference type="Pfam" id="PF03793">
    <property type="entry name" value="PASTA"/>
    <property type="match status" value="1"/>
</dbReference>
<dbReference type="GO" id="GO:0004674">
    <property type="term" value="F:protein serine/threonine kinase activity"/>
    <property type="evidence" value="ECO:0007669"/>
    <property type="project" value="UniProtKB-KW"/>
</dbReference>
<reference evidence="13" key="2">
    <citation type="submission" date="2021-04" db="EMBL/GenBank/DDBJ databases">
        <authorList>
            <person name="Gilroy R."/>
        </authorList>
    </citation>
    <scope>NUCLEOTIDE SEQUENCE</scope>
    <source>
        <strain evidence="13">ChiBcec8-14828</strain>
    </source>
</reference>
<feature type="region of interest" description="Disordered" evidence="9">
    <location>
        <begin position="533"/>
        <end position="596"/>
    </location>
</feature>
<feature type="compositionally biased region" description="Low complexity" evidence="9">
    <location>
        <begin position="368"/>
        <end position="386"/>
    </location>
</feature>